<feature type="compositionally biased region" description="Basic and acidic residues" evidence="1">
    <location>
        <begin position="604"/>
        <end position="645"/>
    </location>
</feature>
<dbReference type="Proteomes" id="UP000693946">
    <property type="component" value="Linkage Group LG8"/>
</dbReference>
<feature type="compositionally biased region" description="Basic and acidic residues" evidence="1">
    <location>
        <begin position="655"/>
        <end position="673"/>
    </location>
</feature>
<feature type="compositionally biased region" description="Polar residues" evidence="1">
    <location>
        <begin position="271"/>
        <end position="280"/>
    </location>
</feature>
<feature type="compositionally biased region" description="Acidic residues" evidence="1">
    <location>
        <begin position="674"/>
        <end position="683"/>
    </location>
</feature>
<evidence type="ECO:0000313" key="2">
    <source>
        <dbReference type="EMBL" id="KAG7479364.1"/>
    </source>
</evidence>
<name>A0AAV6Q1D8_SOLSE</name>
<comment type="caution">
    <text evidence="2">The sequence shown here is derived from an EMBL/GenBank/DDBJ whole genome shotgun (WGS) entry which is preliminary data.</text>
</comment>
<keyword evidence="3" id="KW-1185">Reference proteome</keyword>
<evidence type="ECO:0000313" key="3">
    <source>
        <dbReference type="Proteomes" id="UP000693946"/>
    </source>
</evidence>
<feature type="compositionally biased region" description="Basic and acidic residues" evidence="1">
    <location>
        <begin position="254"/>
        <end position="265"/>
    </location>
</feature>
<feature type="compositionally biased region" description="Basic residues" evidence="1">
    <location>
        <begin position="201"/>
        <end position="211"/>
    </location>
</feature>
<protein>
    <submittedName>
        <fullName evidence="2">Uncharacterized protein</fullName>
    </submittedName>
</protein>
<feature type="compositionally biased region" description="Basic and acidic residues" evidence="1">
    <location>
        <begin position="217"/>
        <end position="247"/>
    </location>
</feature>
<reference evidence="2 3" key="1">
    <citation type="journal article" date="2021" name="Sci. Rep.">
        <title>Chromosome anchoring in Senegalese sole (Solea senegalensis) reveals sex-associated markers and genome rearrangements in flatfish.</title>
        <authorList>
            <person name="Guerrero-Cozar I."/>
            <person name="Gomez-Garrido J."/>
            <person name="Berbel C."/>
            <person name="Martinez-Blanch J.F."/>
            <person name="Alioto T."/>
            <person name="Claros M.G."/>
            <person name="Gagnaire P.A."/>
            <person name="Manchado M."/>
        </authorList>
    </citation>
    <scope>NUCLEOTIDE SEQUENCE [LARGE SCALE GENOMIC DNA]</scope>
    <source>
        <strain evidence="2">Sse05_10M</strain>
    </source>
</reference>
<feature type="region of interest" description="Disordered" evidence="1">
    <location>
        <begin position="159"/>
        <end position="394"/>
    </location>
</feature>
<feature type="compositionally biased region" description="Polar residues" evidence="1">
    <location>
        <begin position="587"/>
        <end position="603"/>
    </location>
</feature>
<proteinExistence type="predicted"/>
<evidence type="ECO:0000256" key="1">
    <source>
        <dbReference type="SAM" id="MobiDB-lite"/>
    </source>
</evidence>
<feature type="region of interest" description="Disordered" evidence="1">
    <location>
        <begin position="494"/>
        <end position="697"/>
    </location>
</feature>
<feature type="compositionally biased region" description="Basic and acidic residues" evidence="1">
    <location>
        <begin position="567"/>
        <end position="577"/>
    </location>
</feature>
<accession>A0AAV6Q1D8</accession>
<feature type="compositionally biased region" description="Basic and acidic residues" evidence="1">
    <location>
        <begin position="518"/>
        <end position="531"/>
    </location>
</feature>
<feature type="compositionally biased region" description="Basic and acidic residues" evidence="1">
    <location>
        <begin position="756"/>
        <end position="780"/>
    </location>
</feature>
<feature type="region of interest" description="Disordered" evidence="1">
    <location>
        <begin position="746"/>
        <end position="790"/>
    </location>
</feature>
<dbReference type="AlphaFoldDB" id="A0AAV6Q1D8"/>
<feature type="compositionally biased region" description="Polar residues" evidence="1">
    <location>
        <begin position="368"/>
        <end position="381"/>
    </location>
</feature>
<dbReference type="EMBL" id="JAGKHQ010000020">
    <property type="protein sequence ID" value="KAG7479364.1"/>
    <property type="molecule type" value="Genomic_DNA"/>
</dbReference>
<feature type="compositionally biased region" description="Basic and acidic residues" evidence="1">
    <location>
        <begin position="310"/>
        <end position="323"/>
    </location>
</feature>
<sequence>MLQQNNNNNYPCLNMSGSTREMLQKCSRPSLPFPSRLELGLGDLPLIRGLRAWALCSKNRCKAGGVLGGMQAPTAPPAGQGSSTSCPRPADVYLSGEWNRMGYGLPLGLDARQAGIGALVTVASLKTSEGSGKTQTQCLFLRTEKGNCLYSTAKPGSRAITGAVSSGVGGWLRGKTGGRDNPVGRKDNRPNLMVQPGANRVRVRSGRRWRKSGNVAGREKASVSKERRQRSREGPAGERQEEQDKGGLDSLQQDGRRGRQEKEAVCRSPRSFYSVSSKTYAQYGRRAQRKEDEGEGGENLKAGFPSGHNSDGKGMRKEKQKNAEEEDEEEGGLCELESSNSVLAESKPDLESNCLHPQSLSGCDGEENVNSNEELKIQTSDGVEDISEREQDTNSGVMKVNIRNDDFIHVHSGQLTDSFTSRHHRDFSDRASTENPSEEILANVNRFSDVESQKEMERVVGEERSVNESLSKFSNVSKCEDVSLSPCLASISTAVSSGSSTPAEGSIHSADHAAGLVKGEKETDREGRPPEESDPAIMGVVRLDPLEPNCVAEEDSSEAQIYFQNEENNRQVEEREAPPSPLRHTDPSISGTTTENSSVMTESQLRHEEQENKEETSGSEAEEVRRREHTCRELDSASVNRHDSETSVGVILEDNYEKESCSSEDKGRPQGGREEDDEEDDTCGETNVAHREENGEMSANTSYVACANPITSHALSLVNPDPSLGSMATCVQEEVEEGVELRATAEDGGQEGSWRYGREPEELCEEDRGSTLATEDIRKEEEEEEEGEDEFGVFMQAEEEPLWSEGISMSASVPCGIKESVGLGNHIPTAESTLWTPGWTDSSFHQSDDAWTAFPQESSDEGGDVVGQWWPRSAVKDRRDGLSANQSVESVFAESFPSLPGSSSSDRCDLDTVPTLTQLLRGRTNQDQGLLDSFHDLNKMIGQRFKRANGVSRDLLLTTLHLEQPHTDSPPPNSYNVIQTYEKFNGHTYREPRSDEAKRRQKCFLSAAPRGDFFLPCDPNMPGPGQYNPSVKSFPQMTLITSRQDRFKDAMNTNPGPSTYQVSVCLTSACVIIL</sequence>
<organism evidence="2 3">
    <name type="scientific">Solea senegalensis</name>
    <name type="common">Senegalese sole</name>
    <dbReference type="NCBI Taxonomy" id="28829"/>
    <lineage>
        <taxon>Eukaryota</taxon>
        <taxon>Metazoa</taxon>
        <taxon>Chordata</taxon>
        <taxon>Craniata</taxon>
        <taxon>Vertebrata</taxon>
        <taxon>Euteleostomi</taxon>
        <taxon>Actinopterygii</taxon>
        <taxon>Neopterygii</taxon>
        <taxon>Teleostei</taxon>
        <taxon>Neoteleostei</taxon>
        <taxon>Acanthomorphata</taxon>
        <taxon>Carangaria</taxon>
        <taxon>Pleuronectiformes</taxon>
        <taxon>Pleuronectoidei</taxon>
        <taxon>Soleidae</taxon>
        <taxon>Solea</taxon>
    </lineage>
</organism>
<gene>
    <name evidence="2" type="ORF">JOB18_023797</name>
</gene>
<feature type="compositionally biased region" description="Acidic residues" evidence="1">
    <location>
        <begin position="781"/>
        <end position="790"/>
    </location>
</feature>